<dbReference type="PANTHER" id="PTHR21301:SF11">
    <property type="entry name" value="GIY-YIG DOMAIN-CONTAINING PROTEIN"/>
    <property type="match status" value="1"/>
</dbReference>
<reference evidence="1 2" key="1">
    <citation type="submission" date="2022-05" db="EMBL/GenBank/DDBJ databases">
        <authorList>
            <consortium name="Genoscope - CEA"/>
            <person name="William W."/>
        </authorList>
    </citation>
    <scope>NUCLEOTIDE SEQUENCE [LARGE SCALE GENOMIC DNA]</scope>
</reference>
<gene>
    <name evidence="1" type="ORF">PMEA_00025736</name>
</gene>
<comment type="caution">
    <text evidence="1">The sequence shown here is derived from an EMBL/GenBank/DDBJ whole genome shotgun (WGS) entry which is preliminary data.</text>
</comment>
<proteinExistence type="predicted"/>
<dbReference type="AlphaFoldDB" id="A0AAU9W203"/>
<dbReference type="EMBL" id="CALNXJ010000005">
    <property type="protein sequence ID" value="CAH3040130.1"/>
    <property type="molecule type" value="Genomic_DNA"/>
</dbReference>
<accession>A0AAU9W203</accession>
<keyword evidence="2" id="KW-1185">Reference proteome</keyword>
<name>A0AAU9W203_9CNID</name>
<organism evidence="1 2">
    <name type="scientific">Pocillopora meandrina</name>
    <dbReference type="NCBI Taxonomy" id="46732"/>
    <lineage>
        <taxon>Eukaryota</taxon>
        <taxon>Metazoa</taxon>
        <taxon>Cnidaria</taxon>
        <taxon>Anthozoa</taxon>
        <taxon>Hexacorallia</taxon>
        <taxon>Scleractinia</taxon>
        <taxon>Astrocoeniina</taxon>
        <taxon>Pocilloporidae</taxon>
        <taxon>Pocillopora</taxon>
    </lineage>
</organism>
<evidence type="ECO:0000313" key="1">
    <source>
        <dbReference type="EMBL" id="CAH3040130.1"/>
    </source>
</evidence>
<evidence type="ECO:0000313" key="2">
    <source>
        <dbReference type="Proteomes" id="UP001159428"/>
    </source>
</evidence>
<dbReference type="PANTHER" id="PTHR21301">
    <property type="entry name" value="REVERSE TRANSCRIPTASE"/>
    <property type="match status" value="1"/>
</dbReference>
<dbReference type="CDD" id="cd00304">
    <property type="entry name" value="RT_like"/>
    <property type="match status" value="1"/>
</dbReference>
<protein>
    <recommendedName>
        <fullName evidence="3">Reverse transcriptase domain-containing protein</fullName>
    </recommendedName>
</protein>
<dbReference type="Proteomes" id="UP001159428">
    <property type="component" value="Unassembled WGS sequence"/>
</dbReference>
<sequence length="113" mass="12733">MGSPVSPIVANLCMEVVEELAINTSTVAPRVWKRYVDDSFVIIKNDAVSSFHDALNSIDPKIAFTIEEENNGQISFLDTLVSRKNGVTSIDVYRKPTHTDRYLDFSSHHELKH</sequence>
<evidence type="ECO:0008006" key="3">
    <source>
        <dbReference type="Google" id="ProtNLM"/>
    </source>
</evidence>